<dbReference type="AlphaFoldDB" id="A0A2H0CWB9"/>
<proteinExistence type="predicted"/>
<organism evidence="1 2">
    <name type="scientific">Candidatus Lloydbacteria bacterium CG22_combo_CG10-13_8_21_14_all_47_15</name>
    <dbReference type="NCBI Taxonomy" id="1974635"/>
    <lineage>
        <taxon>Bacteria</taxon>
        <taxon>Candidatus Lloydiibacteriota</taxon>
    </lineage>
</organism>
<reference evidence="1 2" key="1">
    <citation type="submission" date="2017-09" db="EMBL/GenBank/DDBJ databases">
        <title>Depth-based differentiation of microbial function through sediment-hosted aquifers and enrichment of novel symbionts in the deep terrestrial subsurface.</title>
        <authorList>
            <person name="Probst A.J."/>
            <person name="Ladd B."/>
            <person name="Jarett J.K."/>
            <person name="Geller-Mcgrath D.E."/>
            <person name="Sieber C.M."/>
            <person name="Emerson J.B."/>
            <person name="Anantharaman K."/>
            <person name="Thomas B.C."/>
            <person name="Malmstrom R."/>
            <person name="Stieglmeier M."/>
            <person name="Klingl A."/>
            <person name="Woyke T."/>
            <person name="Ryan C.M."/>
            <person name="Banfield J.F."/>
        </authorList>
    </citation>
    <scope>NUCLEOTIDE SEQUENCE [LARGE SCALE GENOMIC DNA]</scope>
    <source>
        <strain evidence="1">CG22_combo_CG10-13_8_21_14_all_47_15</strain>
    </source>
</reference>
<evidence type="ECO:0000313" key="1">
    <source>
        <dbReference type="EMBL" id="PIP73718.1"/>
    </source>
</evidence>
<name>A0A2H0CWB9_9BACT</name>
<comment type="caution">
    <text evidence="1">The sequence shown here is derived from an EMBL/GenBank/DDBJ whole genome shotgun (WGS) entry which is preliminary data.</text>
</comment>
<accession>A0A2H0CWB9</accession>
<gene>
    <name evidence="1" type="ORF">COW88_01015</name>
</gene>
<evidence type="ECO:0000313" key="2">
    <source>
        <dbReference type="Proteomes" id="UP000230638"/>
    </source>
</evidence>
<protein>
    <submittedName>
        <fullName evidence="1">Uncharacterized protein</fullName>
    </submittedName>
</protein>
<dbReference type="EMBL" id="PCTL01000009">
    <property type="protein sequence ID" value="PIP73718.1"/>
    <property type="molecule type" value="Genomic_DNA"/>
</dbReference>
<sequence>METGDGEVEKSELWCYNKSELLDELEHKLSWTRQRTVQNIIEVMYDKKMLSSPIRDALLHKTRDYFAMEKGEAKQKKKREILTIAQSGQCTTVKTKSANTEAGKVCKGTFWVHQVDGHRPSPNEFMFLEYLEHFFDEAVWLKEHRIRYP</sequence>
<dbReference type="Proteomes" id="UP000230638">
    <property type="component" value="Unassembled WGS sequence"/>
</dbReference>